<dbReference type="PROSITE" id="PS51257">
    <property type="entry name" value="PROKAR_LIPOPROTEIN"/>
    <property type="match status" value="1"/>
</dbReference>
<dbReference type="Proteomes" id="UP000029590">
    <property type="component" value="Unassembled WGS sequence"/>
</dbReference>
<feature type="compositionally biased region" description="Low complexity" evidence="4">
    <location>
        <begin position="223"/>
        <end position="239"/>
    </location>
</feature>
<organism evidence="5 6">
    <name type="scientific">Burkholderia gladioli</name>
    <name type="common">Pseudomonas marginata</name>
    <name type="synonym">Phytomonas marginata</name>
    <dbReference type="NCBI Taxonomy" id="28095"/>
    <lineage>
        <taxon>Bacteria</taxon>
        <taxon>Pseudomonadati</taxon>
        <taxon>Pseudomonadota</taxon>
        <taxon>Betaproteobacteria</taxon>
        <taxon>Burkholderiales</taxon>
        <taxon>Burkholderiaceae</taxon>
        <taxon>Burkholderia</taxon>
    </lineage>
</organism>
<keyword evidence="3" id="KW-0472">Membrane</keyword>
<dbReference type="InterPro" id="IPR050810">
    <property type="entry name" value="Bact_Secretion_Sys_Channel"/>
</dbReference>
<evidence type="ECO:0000313" key="6">
    <source>
        <dbReference type="Proteomes" id="UP000029590"/>
    </source>
</evidence>
<gene>
    <name evidence="5" type="ORF">DM48_8020</name>
</gene>
<dbReference type="PANTHER" id="PTHR30332:SF24">
    <property type="entry name" value="SECRETIN GSPD-RELATED"/>
    <property type="match status" value="1"/>
</dbReference>
<accession>A0AAW3FCP5</accession>
<keyword evidence="2" id="KW-0732">Signal</keyword>
<dbReference type="GO" id="GO:0016020">
    <property type="term" value="C:membrane"/>
    <property type="evidence" value="ECO:0007669"/>
    <property type="project" value="UniProtKB-SubCell"/>
</dbReference>
<name>A0AAW3FCP5_BURGA</name>
<proteinExistence type="predicted"/>
<evidence type="ECO:0000313" key="5">
    <source>
        <dbReference type="EMBL" id="KGC24048.1"/>
    </source>
</evidence>
<dbReference type="EMBL" id="JPGG01000011">
    <property type="protein sequence ID" value="KGC24048.1"/>
    <property type="molecule type" value="Genomic_DNA"/>
</dbReference>
<feature type="region of interest" description="Disordered" evidence="4">
    <location>
        <begin position="219"/>
        <end position="252"/>
    </location>
</feature>
<sequence>MRKSQIMLGVLVAASLAGCALRDVRNEQVLDVQAARDQASNANPSRPIVLTHASNWLRGEEIAASKPQPAIFDKPIRYAYQAGSLADLAARFTKQTGIPAIVDSSATDAAVSTLSAASSFARMPLGAPGAAGGPLPPGGLNELARGGSPSSSGIPGMGTWPSTSAPSYLVYDGYVRGFLDVVNSHYGVWSAYKDGVITFFRNETRVFALPGLNEGGRLEGSISTGNGDSASGSGSSGSFSGTGSGGNSASSQKLTMTADINPWKNLQATAKAISGGGQVVADPDAGILTVTGTPPMCDRVEAWIKTLNATYAKRIEIDVHVYEVRLSREDNYGLDLALAYKSKSGHTSVGISGASVPKILGTATPFSFGANILSGPFSGTKGAIQALSSLGDVTTVLSKAGVTQNGKLMSLQDARQQGYVPQTQSTLASNVGSTTSMQSATLTTGFTSGFLPKLVNGNILIDFNLTLSQLIDIQTFPPGCTAGQSCVQTPTTQNTQLQQSVTLKPGDTLVLTGMQQKTLSTTGNGVGSPWVPLLGGGADAQKNDTVIAIVLSARLL</sequence>
<dbReference type="RefSeq" id="WP_045577407.1">
    <property type="nucleotide sequence ID" value="NZ_CP009320.1"/>
</dbReference>
<evidence type="ECO:0000256" key="1">
    <source>
        <dbReference type="ARBA" id="ARBA00004370"/>
    </source>
</evidence>
<dbReference type="PANTHER" id="PTHR30332">
    <property type="entry name" value="PROBABLE GENERAL SECRETION PATHWAY PROTEIN D"/>
    <property type="match status" value="1"/>
</dbReference>
<comment type="subcellular location">
    <subcellularLocation>
        <location evidence="1">Membrane</location>
    </subcellularLocation>
</comment>
<evidence type="ECO:0000256" key="3">
    <source>
        <dbReference type="ARBA" id="ARBA00023136"/>
    </source>
</evidence>
<evidence type="ECO:0000256" key="4">
    <source>
        <dbReference type="SAM" id="MobiDB-lite"/>
    </source>
</evidence>
<reference evidence="5 6" key="1">
    <citation type="submission" date="2014-04" db="EMBL/GenBank/DDBJ databases">
        <authorList>
            <person name="Bishop-Lilly K.A."/>
            <person name="Broomall S.M."/>
            <person name="Chain P.S."/>
            <person name="Chertkov O."/>
            <person name="Coyne S.R."/>
            <person name="Daligault H.E."/>
            <person name="Davenport K.W."/>
            <person name="Erkkila T."/>
            <person name="Frey K.G."/>
            <person name="Gibbons H.S."/>
            <person name="Gu W."/>
            <person name="Jaissle J."/>
            <person name="Johnson S.L."/>
            <person name="Koroleva G.I."/>
            <person name="Ladner J.T."/>
            <person name="Lo C.-C."/>
            <person name="Minogue T.D."/>
            <person name="Munk C."/>
            <person name="Palacios G.F."/>
            <person name="Redden C.L."/>
            <person name="Rosenzweig C.N."/>
            <person name="Scholz M.B."/>
            <person name="Teshima H."/>
            <person name="Xu Y."/>
        </authorList>
    </citation>
    <scope>NUCLEOTIDE SEQUENCE [LARGE SCALE GENOMIC DNA]</scope>
    <source>
        <strain evidence="6">gladioli</strain>
    </source>
</reference>
<dbReference type="KEGG" id="bgo:BM43_7551"/>
<feature type="region of interest" description="Disordered" evidence="4">
    <location>
        <begin position="131"/>
        <end position="158"/>
    </location>
</feature>
<comment type="caution">
    <text evidence="5">The sequence shown here is derived from an EMBL/GenBank/DDBJ whole genome shotgun (WGS) entry which is preliminary data.</text>
</comment>
<protein>
    <submittedName>
        <fullName evidence="5">Bacterial type II and III secretion system family protein</fullName>
    </submittedName>
</protein>
<evidence type="ECO:0000256" key="2">
    <source>
        <dbReference type="ARBA" id="ARBA00022729"/>
    </source>
</evidence>
<dbReference type="AlphaFoldDB" id="A0AAW3FCP5"/>